<proteinExistence type="predicted"/>
<feature type="non-terminal residue" evidence="2">
    <location>
        <position position="1"/>
    </location>
</feature>
<evidence type="ECO:0000256" key="1">
    <source>
        <dbReference type="SAM" id="MobiDB-lite"/>
    </source>
</evidence>
<name>A0A813DSH1_POLGL</name>
<dbReference type="AlphaFoldDB" id="A0A813DSH1"/>
<dbReference type="Proteomes" id="UP000654075">
    <property type="component" value="Unassembled WGS sequence"/>
</dbReference>
<feature type="region of interest" description="Disordered" evidence="1">
    <location>
        <begin position="126"/>
        <end position="152"/>
    </location>
</feature>
<accession>A0A813DSH1</accession>
<reference evidence="2" key="1">
    <citation type="submission" date="2021-02" db="EMBL/GenBank/DDBJ databases">
        <authorList>
            <person name="Dougan E. K."/>
            <person name="Rhodes N."/>
            <person name="Thang M."/>
            <person name="Chan C."/>
        </authorList>
    </citation>
    <scope>NUCLEOTIDE SEQUENCE</scope>
</reference>
<evidence type="ECO:0000313" key="2">
    <source>
        <dbReference type="EMBL" id="CAE8590189.1"/>
    </source>
</evidence>
<dbReference type="EMBL" id="CAJNNV010004121">
    <property type="protein sequence ID" value="CAE8590189.1"/>
    <property type="molecule type" value="Genomic_DNA"/>
</dbReference>
<feature type="region of interest" description="Disordered" evidence="1">
    <location>
        <begin position="19"/>
        <end position="103"/>
    </location>
</feature>
<comment type="caution">
    <text evidence="2">The sequence shown here is derived from an EMBL/GenBank/DDBJ whole genome shotgun (WGS) entry which is preliminary data.</text>
</comment>
<gene>
    <name evidence="2" type="ORF">PGLA1383_LOCUS8915</name>
</gene>
<evidence type="ECO:0000313" key="3">
    <source>
        <dbReference type="Proteomes" id="UP000654075"/>
    </source>
</evidence>
<protein>
    <submittedName>
        <fullName evidence="2">Uncharacterized protein</fullName>
    </submittedName>
</protein>
<feature type="compositionally biased region" description="Pro residues" evidence="1">
    <location>
        <begin position="79"/>
        <end position="90"/>
    </location>
</feature>
<feature type="non-terminal residue" evidence="2">
    <location>
        <position position="152"/>
    </location>
</feature>
<keyword evidence="3" id="KW-1185">Reference proteome</keyword>
<organism evidence="2 3">
    <name type="scientific">Polarella glacialis</name>
    <name type="common">Dinoflagellate</name>
    <dbReference type="NCBI Taxonomy" id="89957"/>
    <lineage>
        <taxon>Eukaryota</taxon>
        <taxon>Sar</taxon>
        <taxon>Alveolata</taxon>
        <taxon>Dinophyceae</taxon>
        <taxon>Suessiales</taxon>
        <taxon>Suessiaceae</taxon>
        <taxon>Polarella</taxon>
    </lineage>
</organism>
<sequence length="152" mass="15591">GFVEEWRPTLAQEAFEREKKMLRNSPQAASRAGLGGIDPPPGLGGRQRSPPAPPVNINVHDFFGGHRAVASGHSAGGPPFQPPDGAPPLPRHLLAAQRAGPRALAPEEFRDPAILATGAAAFAAAHASPGLHGPGPQAGHHLGAPVLQPQSP</sequence>